<dbReference type="RefSeq" id="XP_001227330.1">
    <property type="nucleotide sequence ID" value="XM_001227329.1"/>
</dbReference>
<dbReference type="GeneID" id="4394900"/>
<feature type="domain" description="Saccharopine dehydrogenase-like C-terminal" evidence="4">
    <location>
        <begin position="134"/>
        <end position="240"/>
    </location>
</feature>
<dbReference type="InterPro" id="IPR032095">
    <property type="entry name" value="Sacchrp_dh-like_C"/>
</dbReference>
<dbReference type="GO" id="GO:0005737">
    <property type="term" value="C:cytoplasm"/>
    <property type="evidence" value="ECO:0007669"/>
    <property type="project" value="TreeGrafter"/>
</dbReference>
<dbReference type="SUPFAM" id="SSF55347">
    <property type="entry name" value="Glyceraldehyde-3-phosphate dehydrogenase-like, C-terminal domain"/>
    <property type="match status" value="1"/>
</dbReference>
<proteinExistence type="predicted"/>
<dbReference type="Gene3D" id="3.40.50.720">
    <property type="entry name" value="NAD(P)-binding Rossmann-like Domain"/>
    <property type="match status" value="1"/>
</dbReference>
<dbReference type="PANTHER" id="PTHR11133:SF22">
    <property type="entry name" value="ALPHA-AMINOADIPIC SEMIALDEHYDE SYNTHASE, MITOCHONDRIAL"/>
    <property type="match status" value="1"/>
</dbReference>
<dbReference type="HOGENOM" id="CLU_860528_0_0_1"/>
<name>Q2GRK1_CHAGB</name>
<dbReference type="InParanoid" id="Q2GRK1"/>
<dbReference type="VEuPathDB" id="FungiDB:CHGG_09403"/>
<feature type="domain" description="Saccharopine dehydrogenase NADP binding" evidence="3">
    <location>
        <begin position="34"/>
        <end position="86"/>
    </location>
</feature>
<evidence type="ECO:0000259" key="3">
    <source>
        <dbReference type="Pfam" id="PF03435"/>
    </source>
</evidence>
<dbReference type="Gene3D" id="3.30.360.10">
    <property type="entry name" value="Dihydrodipicolinate Reductase, domain 2"/>
    <property type="match status" value="1"/>
</dbReference>
<evidence type="ECO:0000259" key="4">
    <source>
        <dbReference type="Pfam" id="PF16653"/>
    </source>
</evidence>
<organism evidence="5 6">
    <name type="scientific">Chaetomium globosum (strain ATCC 6205 / CBS 148.51 / DSM 1962 / NBRC 6347 / NRRL 1970)</name>
    <name type="common">Soil fungus</name>
    <dbReference type="NCBI Taxonomy" id="306901"/>
    <lineage>
        <taxon>Eukaryota</taxon>
        <taxon>Fungi</taxon>
        <taxon>Dikarya</taxon>
        <taxon>Ascomycota</taxon>
        <taxon>Pezizomycotina</taxon>
        <taxon>Sordariomycetes</taxon>
        <taxon>Sordariomycetidae</taxon>
        <taxon>Sordariales</taxon>
        <taxon>Chaetomiaceae</taxon>
        <taxon>Chaetomium</taxon>
    </lineage>
</organism>
<keyword evidence="6" id="KW-1185">Reference proteome</keyword>
<dbReference type="eggNOG" id="KOG0172">
    <property type="taxonomic scope" value="Eukaryota"/>
</dbReference>
<dbReference type="AlphaFoldDB" id="Q2GRK1"/>
<dbReference type="Gene3D" id="1.10.1870.10">
    <property type="entry name" value="Domain 3, Saccharopine reductase"/>
    <property type="match status" value="1"/>
</dbReference>
<evidence type="ECO:0000256" key="2">
    <source>
        <dbReference type="ARBA" id="ARBA00023154"/>
    </source>
</evidence>
<keyword evidence="2" id="KW-0028">Amino-acid biosynthesis</keyword>
<sequence>MPQKKILVLGSGLVPGQAMHRLPAAGPRKRADRRHQVVISLVPFIYHADAIRSAIKGKTQLVTTSYVSPAMHELDAAAKESALTLVWITYMLPRSLEKSTRREARISSSTRTVVGFPLSRLPTTRSNSSFRGPPRGALLSQYNSATFFDKGELVHIPNKDLMAKSVPYFVIDGYSFVAYPNRDSTPFREFHNIPEAHTIIRGSLRYEGKPALARALIDLGWLDSSEKPWLVDGITWAQIQQQATGAASPSEEDLVKKVDQLCTFSSSAERQEILASLRWWVSFPASKLPSMEIFWIHSLPSLKGSAAFGLASATWWCYTTNLW</sequence>
<dbReference type="OrthoDB" id="10059875at2759"/>
<dbReference type="InterPro" id="IPR005097">
    <property type="entry name" value="Sacchrp_dh_NADP-bd"/>
</dbReference>
<keyword evidence="2" id="KW-0457">Lysine biosynthesis</keyword>
<dbReference type="GO" id="GO:0004753">
    <property type="term" value="F:saccharopine dehydrogenase activity"/>
    <property type="evidence" value="ECO:0007669"/>
    <property type="project" value="TreeGrafter"/>
</dbReference>
<dbReference type="Proteomes" id="UP000001056">
    <property type="component" value="Unassembled WGS sequence"/>
</dbReference>
<evidence type="ECO:0000256" key="1">
    <source>
        <dbReference type="ARBA" id="ARBA00023002"/>
    </source>
</evidence>
<gene>
    <name evidence="5" type="ORF">CHGG_09403</name>
</gene>
<dbReference type="STRING" id="306901.Q2GRK1"/>
<dbReference type="GO" id="GO:0019878">
    <property type="term" value="P:lysine biosynthetic process via aminoadipic acid"/>
    <property type="evidence" value="ECO:0007669"/>
    <property type="project" value="TreeGrafter"/>
</dbReference>
<dbReference type="EMBL" id="CH408034">
    <property type="protein sequence ID" value="EAQ85389.1"/>
    <property type="molecule type" value="Genomic_DNA"/>
</dbReference>
<dbReference type="InterPro" id="IPR051168">
    <property type="entry name" value="AASS"/>
</dbReference>
<dbReference type="PANTHER" id="PTHR11133">
    <property type="entry name" value="SACCHAROPINE DEHYDROGENASE"/>
    <property type="match status" value="1"/>
</dbReference>
<protein>
    <submittedName>
        <fullName evidence="5">Uncharacterized protein</fullName>
    </submittedName>
</protein>
<evidence type="ECO:0000313" key="6">
    <source>
        <dbReference type="Proteomes" id="UP000001056"/>
    </source>
</evidence>
<accession>Q2GRK1</accession>
<keyword evidence="1" id="KW-0560">Oxidoreductase</keyword>
<dbReference type="Pfam" id="PF16653">
    <property type="entry name" value="Sacchrp_dh_C"/>
    <property type="match status" value="1"/>
</dbReference>
<dbReference type="Pfam" id="PF03435">
    <property type="entry name" value="Sacchrp_dh_NADP"/>
    <property type="match status" value="1"/>
</dbReference>
<evidence type="ECO:0000313" key="5">
    <source>
        <dbReference type="EMBL" id="EAQ85389.1"/>
    </source>
</evidence>
<reference evidence="6" key="1">
    <citation type="journal article" date="2015" name="Genome Announc.">
        <title>Draft genome sequence of the cellulolytic fungus Chaetomium globosum.</title>
        <authorList>
            <person name="Cuomo C.A."/>
            <person name="Untereiner W.A."/>
            <person name="Ma L.-J."/>
            <person name="Grabherr M."/>
            <person name="Birren B.W."/>
        </authorList>
    </citation>
    <scope>NUCLEOTIDE SEQUENCE [LARGE SCALE GENOMIC DNA]</scope>
    <source>
        <strain evidence="6">ATCC 6205 / CBS 148.51 / DSM 1962 / NBRC 6347 / NRRL 1970</strain>
    </source>
</reference>